<dbReference type="Proteomes" id="UP001610446">
    <property type="component" value="Unassembled WGS sequence"/>
</dbReference>
<name>A0ABR4KRV1_9EURO</name>
<feature type="region of interest" description="Disordered" evidence="1">
    <location>
        <begin position="78"/>
        <end position="115"/>
    </location>
</feature>
<dbReference type="EMBL" id="JBFXLU010000012">
    <property type="protein sequence ID" value="KAL2855004.1"/>
    <property type="molecule type" value="Genomic_DNA"/>
</dbReference>
<sequence length="664" mass="72871">MTKAFPSMAVILLPLPQRLHNQPNNLFRILNMNWTGGRLRRHTGPNDKCCKQKFKRPTTASKGPHQITLFNGLGLAEAQDTEKSGGEPSKGASQSQTTRNPSPTPPQSPASLGPSTRLGQIKRQLLETTDWGVVGAARPVQVSFTSEAELERFGKRRRLTEKDYERLNTTRSTMLAPARPGFRKEVAVQEDLCEDLEIRINGRRLGQGDKGSDRTGARGDGAVLPDVASEQYGHRVGQHNDGSNGGIPSVLEGPSLEMAASQYDCRSGRHNGGPNGMGIPDKRRSEAGMVSLPRGPGLGQLNGGVRGKLPSIDEEDTPYEIYSHYGHRFGQREKVQSDANPSVHDRNNRNARYSQYGLQVGQQNRGRPSGGLIRRGSSVDEGFSPNMVSSQSMLLDYEGSIASNNRVSGQDSLASMNSAGRSGSLSMFSDVSQLCYVSDVPGMFEASDAQDIFPHHEETSGSMDWAPEEPIEPLRSQGSSLIIPPPESPVRRRFTIDDQADAERQEKFIHSSAVVEPSIGQEYEERFGASFSRCPSWRAEAVNRRGDAMKPPSTMLPYPQFSWLPDSGRSMQRAESNGINNACSSMAPTREDWSSTNFSRSSRDVAPMTIFGQPVVFQGPDARADNHAMRPLALRGMEFDHAHAYNFSSDEASTSHPRFWSRPA</sequence>
<evidence type="ECO:0000313" key="3">
    <source>
        <dbReference type="Proteomes" id="UP001610446"/>
    </source>
</evidence>
<proteinExistence type="predicted"/>
<feature type="compositionally biased region" description="Polar residues" evidence="1">
    <location>
        <begin position="91"/>
        <end position="101"/>
    </location>
</feature>
<feature type="region of interest" description="Disordered" evidence="1">
    <location>
        <begin position="581"/>
        <end position="600"/>
    </location>
</feature>
<protein>
    <submittedName>
        <fullName evidence="2">Uncharacterized protein</fullName>
    </submittedName>
</protein>
<gene>
    <name evidence="2" type="ORF">BJY01DRAFT_19848</name>
</gene>
<evidence type="ECO:0000313" key="2">
    <source>
        <dbReference type="EMBL" id="KAL2855004.1"/>
    </source>
</evidence>
<feature type="region of interest" description="Disordered" evidence="1">
    <location>
        <begin position="38"/>
        <end position="66"/>
    </location>
</feature>
<feature type="region of interest" description="Disordered" evidence="1">
    <location>
        <begin position="361"/>
        <end position="385"/>
    </location>
</feature>
<feature type="region of interest" description="Disordered" evidence="1">
    <location>
        <begin position="293"/>
        <end position="312"/>
    </location>
</feature>
<evidence type="ECO:0000256" key="1">
    <source>
        <dbReference type="SAM" id="MobiDB-lite"/>
    </source>
</evidence>
<feature type="compositionally biased region" description="Gly residues" evidence="1">
    <location>
        <begin position="296"/>
        <end position="306"/>
    </location>
</feature>
<comment type="caution">
    <text evidence="2">The sequence shown here is derived from an EMBL/GenBank/DDBJ whole genome shotgun (WGS) entry which is preliminary data.</text>
</comment>
<reference evidence="2 3" key="1">
    <citation type="submission" date="2024-07" db="EMBL/GenBank/DDBJ databases">
        <title>Section-level genome sequencing and comparative genomics of Aspergillus sections Usti and Cavernicolus.</title>
        <authorList>
            <consortium name="Lawrence Berkeley National Laboratory"/>
            <person name="Nybo J.L."/>
            <person name="Vesth T.C."/>
            <person name="Theobald S."/>
            <person name="Frisvad J.C."/>
            <person name="Larsen T.O."/>
            <person name="Kjaerboelling I."/>
            <person name="Rothschild-Mancinelli K."/>
            <person name="Lyhne E.K."/>
            <person name="Kogle M.E."/>
            <person name="Barry K."/>
            <person name="Clum A."/>
            <person name="Na H."/>
            <person name="Ledsgaard L."/>
            <person name="Lin J."/>
            <person name="Lipzen A."/>
            <person name="Kuo A."/>
            <person name="Riley R."/>
            <person name="Mondo S."/>
            <person name="Labutti K."/>
            <person name="Haridas S."/>
            <person name="Pangalinan J."/>
            <person name="Salamov A.A."/>
            <person name="Simmons B.A."/>
            <person name="Magnuson J.K."/>
            <person name="Chen J."/>
            <person name="Drula E."/>
            <person name="Henrissat B."/>
            <person name="Wiebenga A."/>
            <person name="Lubbers R.J."/>
            <person name="Gomes A.C."/>
            <person name="Makela M.R."/>
            <person name="Stajich J."/>
            <person name="Grigoriev I.V."/>
            <person name="Mortensen U.H."/>
            <person name="De Vries R.P."/>
            <person name="Baker S.E."/>
            <person name="Andersen M.R."/>
        </authorList>
    </citation>
    <scope>NUCLEOTIDE SEQUENCE [LARGE SCALE GENOMIC DNA]</scope>
    <source>
        <strain evidence="2 3">CBS 123904</strain>
    </source>
</reference>
<keyword evidence="3" id="KW-1185">Reference proteome</keyword>
<accession>A0ABR4KRV1</accession>
<organism evidence="2 3">
    <name type="scientific">Aspergillus pseudoustus</name>
    <dbReference type="NCBI Taxonomy" id="1810923"/>
    <lineage>
        <taxon>Eukaryota</taxon>
        <taxon>Fungi</taxon>
        <taxon>Dikarya</taxon>
        <taxon>Ascomycota</taxon>
        <taxon>Pezizomycotina</taxon>
        <taxon>Eurotiomycetes</taxon>
        <taxon>Eurotiomycetidae</taxon>
        <taxon>Eurotiales</taxon>
        <taxon>Aspergillaceae</taxon>
        <taxon>Aspergillus</taxon>
        <taxon>Aspergillus subgen. Nidulantes</taxon>
    </lineage>
</organism>